<dbReference type="PANTHER" id="PTHR47657:SF12">
    <property type="entry name" value="ZN(II)2CYS6 TRANSCRIPTION FACTOR (EUROFUNG)"/>
    <property type="match status" value="1"/>
</dbReference>
<dbReference type="CDD" id="cd00067">
    <property type="entry name" value="GAL4"/>
    <property type="match status" value="1"/>
</dbReference>
<dbReference type="SUPFAM" id="SSF57701">
    <property type="entry name" value="Zn2/Cys6 DNA-binding domain"/>
    <property type="match status" value="1"/>
</dbReference>
<feature type="compositionally biased region" description="Basic and acidic residues" evidence="2">
    <location>
        <begin position="563"/>
        <end position="574"/>
    </location>
</feature>
<dbReference type="OMA" id="CPLVGSM"/>
<sequence length="574" mass="64085">MAGPGGGPSRRSHTKSRKGCKTCKRRHIRCDESFPQCRNCTKHQVRCDYQDSPHSASPERSSSPRQPNLLWTPEIESTVELWRQTGNFPFTELSVFPQPQWQTYSKTELRLIHHLSSIANEMFRRGTSKLTVWPEYLPKFLSLAASHPFVKHSILAFSASHLAWISTSPETRNLAFHYGSVALKGLHEAIGNFSRANSDAVVASSLLLSWQATDWKGWASLMSGIKTVSYAMQSWRHESLFADYLGDYAVNTAPSFSNAAGTLVTQETRHEHLSMLQPINSSLQRMRPYLANYDQESKWIDQLVNYVDRLRSSSPPQTADEQFSQMYALRKWLFWVPVTLLSARKGDVNVLVVLAHFYAVALALEPMFPDIGAPFCADMALPPLEEILRIITALQVSQNYSQAFPAAFSMADFPRQVASNFQSRRDWTRQQAEQLHLAQQSPRGLDILGLDLEDQIADYNNYGRPSLSPAFAPSPMGFAHRGSLSSAGSPFLEVPRSSIDGYGFPVVSTFSTTPVGSPATPLLGGFMHEPESMYGWGSAFGYPGGEQQQQQQQFRLEQPPADVKGKGKGRDDAA</sequence>
<reference evidence="5" key="1">
    <citation type="submission" date="2012-06" db="EMBL/GenBank/DDBJ databases">
        <title>The genome sequence of Coniosporium apollinis CBS 100218.</title>
        <authorList>
            <consortium name="The Broad Institute Genome Sequencing Platform"/>
            <person name="Cuomo C."/>
            <person name="Gorbushina A."/>
            <person name="Noack S."/>
            <person name="Walker B."/>
            <person name="Young S.K."/>
            <person name="Zeng Q."/>
            <person name="Gargeya S."/>
            <person name="Fitzgerald M."/>
            <person name="Haas B."/>
            <person name="Abouelleil A."/>
            <person name="Alvarado L."/>
            <person name="Arachchi H.M."/>
            <person name="Berlin A.M."/>
            <person name="Chapman S.B."/>
            <person name="Goldberg J."/>
            <person name="Griggs A."/>
            <person name="Gujja S."/>
            <person name="Hansen M."/>
            <person name="Howarth C."/>
            <person name="Imamovic A."/>
            <person name="Larimer J."/>
            <person name="McCowan C."/>
            <person name="Montmayeur A."/>
            <person name="Murphy C."/>
            <person name="Neiman D."/>
            <person name="Pearson M."/>
            <person name="Priest M."/>
            <person name="Roberts A."/>
            <person name="Saif S."/>
            <person name="Shea T."/>
            <person name="Sisk P."/>
            <person name="Sykes S."/>
            <person name="Wortman J."/>
            <person name="Nusbaum C."/>
            <person name="Birren B."/>
        </authorList>
    </citation>
    <scope>NUCLEOTIDE SEQUENCE [LARGE SCALE GENOMIC DNA]</scope>
    <source>
        <strain evidence="5">CBS 100218</strain>
    </source>
</reference>
<proteinExistence type="predicted"/>
<protein>
    <recommendedName>
        <fullName evidence="3">Zn(2)-C6 fungal-type domain-containing protein</fullName>
    </recommendedName>
</protein>
<dbReference type="PROSITE" id="PS00463">
    <property type="entry name" value="ZN2_CY6_FUNGAL_1"/>
    <property type="match status" value="1"/>
</dbReference>
<dbReference type="OrthoDB" id="1924260at2759"/>
<evidence type="ECO:0000256" key="2">
    <source>
        <dbReference type="SAM" id="MobiDB-lite"/>
    </source>
</evidence>
<feature type="compositionally biased region" description="Basic residues" evidence="2">
    <location>
        <begin position="10"/>
        <end position="22"/>
    </location>
</feature>
<dbReference type="InterPro" id="IPR036864">
    <property type="entry name" value="Zn2-C6_fun-type_DNA-bd_sf"/>
</dbReference>
<evidence type="ECO:0000259" key="3">
    <source>
        <dbReference type="PROSITE" id="PS50048"/>
    </source>
</evidence>
<feature type="region of interest" description="Disordered" evidence="2">
    <location>
        <begin position="1"/>
        <end position="22"/>
    </location>
</feature>
<feature type="domain" description="Zn(2)-C6 fungal-type" evidence="3">
    <location>
        <begin position="19"/>
        <end position="49"/>
    </location>
</feature>
<evidence type="ECO:0000313" key="4">
    <source>
        <dbReference type="EMBL" id="EON62187.1"/>
    </source>
</evidence>
<dbReference type="Pfam" id="PF00172">
    <property type="entry name" value="Zn_clus"/>
    <property type="match status" value="1"/>
</dbReference>
<dbReference type="STRING" id="1168221.R7YJU1"/>
<dbReference type="GeneID" id="19898718"/>
<dbReference type="PROSITE" id="PS50048">
    <property type="entry name" value="ZN2_CY6_FUNGAL_2"/>
    <property type="match status" value="1"/>
</dbReference>
<dbReference type="Gene3D" id="4.10.240.10">
    <property type="entry name" value="Zn(2)-C6 fungal-type DNA-binding domain"/>
    <property type="match status" value="1"/>
</dbReference>
<evidence type="ECO:0000313" key="5">
    <source>
        <dbReference type="Proteomes" id="UP000016924"/>
    </source>
</evidence>
<dbReference type="InterPro" id="IPR052400">
    <property type="entry name" value="Zn2-C6_fungal_TF"/>
</dbReference>
<dbReference type="PANTHER" id="PTHR47657">
    <property type="entry name" value="STEROL REGULATORY ELEMENT-BINDING PROTEIN ECM22"/>
    <property type="match status" value="1"/>
</dbReference>
<dbReference type="HOGENOM" id="CLU_018979_2_0_1"/>
<dbReference type="EMBL" id="JH767558">
    <property type="protein sequence ID" value="EON62187.1"/>
    <property type="molecule type" value="Genomic_DNA"/>
</dbReference>
<dbReference type="GO" id="GO:0008270">
    <property type="term" value="F:zinc ion binding"/>
    <property type="evidence" value="ECO:0007669"/>
    <property type="project" value="InterPro"/>
</dbReference>
<feature type="compositionally biased region" description="Low complexity" evidence="2">
    <location>
        <begin position="52"/>
        <end position="67"/>
    </location>
</feature>
<dbReference type="InterPro" id="IPR001138">
    <property type="entry name" value="Zn2Cys6_DnaBD"/>
</dbReference>
<feature type="region of interest" description="Disordered" evidence="2">
    <location>
        <begin position="537"/>
        <end position="574"/>
    </location>
</feature>
<evidence type="ECO:0000256" key="1">
    <source>
        <dbReference type="ARBA" id="ARBA00023242"/>
    </source>
</evidence>
<dbReference type="AlphaFoldDB" id="R7YJU1"/>
<dbReference type="Proteomes" id="UP000016924">
    <property type="component" value="Unassembled WGS sequence"/>
</dbReference>
<dbReference type="SMART" id="SM00066">
    <property type="entry name" value="GAL4"/>
    <property type="match status" value="1"/>
</dbReference>
<keyword evidence="1" id="KW-0539">Nucleus</keyword>
<name>R7YJU1_CONA1</name>
<gene>
    <name evidence="4" type="ORF">W97_01407</name>
</gene>
<dbReference type="RefSeq" id="XP_007777504.1">
    <property type="nucleotide sequence ID" value="XM_007779314.1"/>
</dbReference>
<organism evidence="4 5">
    <name type="scientific">Coniosporium apollinis (strain CBS 100218)</name>
    <name type="common">Rock-inhabiting black yeast</name>
    <dbReference type="NCBI Taxonomy" id="1168221"/>
    <lineage>
        <taxon>Eukaryota</taxon>
        <taxon>Fungi</taxon>
        <taxon>Dikarya</taxon>
        <taxon>Ascomycota</taxon>
        <taxon>Pezizomycotina</taxon>
        <taxon>Dothideomycetes</taxon>
        <taxon>Dothideomycetes incertae sedis</taxon>
        <taxon>Coniosporium</taxon>
    </lineage>
</organism>
<accession>R7YJU1</accession>
<dbReference type="eggNOG" id="ENOG502R6NR">
    <property type="taxonomic scope" value="Eukaryota"/>
</dbReference>
<dbReference type="GO" id="GO:0000981">
    <property type="term" value="F:DNA-binding transcription factor activity, RNA polymerase II-specific"/>
    <property type="evidence" value="ECO:0007669"/>
    <property type="project" value="InterPro"/>
</dbReference>
<keyword evidence="5" id="KW-1185">Reference proteome</keyword>
<feature type="region of interest" description="Disordered" evidence="2">
    <location>
        <begin position="48"/>
        <end position="69"/>
    </location>
</feature>